<evidence type="ECO:0000313" key="3">
    <source>
        <dbReference type="EMBL" id="RUL75942.1"/>
    </source>
</evidence>
<keyword evidence="1" id="KW-1133">Transmembrane helix</keyword>
<feature type="transmembrane region" description="Helical" evidence="1">
    <location>
        <begin position="194"/>
        <end position="214"/>
    </location>
</feature>
<feature type="transmembrane region" description="Helical" evidence="1">
    <location>
        <begin position="68"/>
        <end position="87"/>
    </location>
</feature>
<dbReference type="PANTHER" id="PTHR39430">
    <property type="entry name" value="MEMBRANE-ASSOCIATED PROTEASE-RELATED"/>
    <property type="match status" value="1"/>
</dbReference>
<dbReference type="RefSeq" id="WP_126684507.1">
    <property type="nucleotide sequence ID" value="NZ_RYYV01000006.1"/>
</dbReference>
<feature type="transmembrane region" description="Helical" evidence="1">
    <location>
        <begin position="270"/>
        <end position="288"/>
    </location>
</feature>
<dbReference type="PANTHER" id="PTHR39430:SF1">
    <property type="entry name" value="PROTEASE"/>
    <property type="match status" value="1"/>
</dbReference>
<keyword evidence="3" id="KW-0378">Hydrolase</keyword>
<protein>
    <submittedName>
        <fullName evidence="3">CPBP family intramembrane metalloprotease</fullName>
    </submittedName>
</protein>
<dbReference type="OrthoDB" id="193898at2"/>
<name>A0A3S0WVZ8_9GAMM</name>
<feature type="domain" description="CAAX prenyl protease 2/Lysostaphin resistance protein A-like" evidence="2">
    <location>
        <begin position="137"/>
        <end position="230"/>
    </location>
</feature>
<evidence type="ECO:0000313" key="4">
    <source>
        <dbReference type="Proteomes" id="UP000274358"/>
    </source>
</evidence>
<dbReference type="GO" id="GO:0008237">
    <property type="term" value="F:metallopeptidase activity"/>
    <property type="evidence" value="ECO:0007669"/>
    <property type="project" value="UniProtKB-KW"/>
</dbReference>
<keyword evidence="1" id="KW-0812">Transmembrane</keyword>
<feature type="transmembrane region" description="Helical" evidence="1">
    <location>
        <begin position="169"/>
        <end position="188"/>
    </location>
</feature>
<sequence>MFVSGQRVAFAVPVGVPTWQRWLLYSSIARLVIFVAIFMPSVMVVSKALHALGWTHTAPPLQHGLGEFFGRTIPELTAFLLLARFIERRTPTELLSRTMFSRALIGLAIGTALFSAVVGVMWLLGSYQVVGFNPHANWVTPLLMVGLGAGIGEEILFRGALFRIVEEGLGSWAALLVSAAFFGLAHHGNPGATLWSSAAIAIEAGFLFGLLYMVTRSLPICMGLHLAWNFCQGTVYGIPVSGTAADGWLVSTRTGPDWLTGASFGAEASVVALTTCTLLSLVLLIIALKRGCIVSPAWIRRKQVVAPVDGAEAAA</sequence>
<keyword evidence="1" id="KW-0472">Membrane</keyword>
<dbReference type="GO" id="GO:0004175">
    <property type="term" value="F:endopeptidase activity"/>
    <property type="evidence" value="ECO:0007669"/>
    <property type="project" value="UniProtKB-ARBA"/>
</dbReference>
<feature type="transmembrane region" description="Helical" evidence="1">
    <location>
        <begin position="136"/>
        <end position="157"/>
    </location>
</feature>
<keyword evidence="4" id="KW-1185">Reference proteome</keyword>
<organism evidence="3 4">
    <name type="scientific">Dyella choica</name>
    <dbReference type="NCBI Taxonomy" id="1927959"/>
    <lineage>
        <taxon>Bacteria</taxon>
        <taxon>Pseudomonadati</taxon>
        <taxon>Pseudomonadota</taxon>
        <taxon>Gammaproteobacteria</taxon>
        <taxon>Lysobacterales</taxon>
        <taxon>Rhodanobacteraceae</taxon>
        <taxon>Dyella</taxon>
    </lineage>
</organism>
<gene>
    <name evidence="3" type="ORF">EKH80_09460</name>
</gene>
<feature type="transmembrane region" description="Helical" evidence="1">
    <location>
        <begin position="226"/>
        <end position="250"/>
    </location>
</feature>
<proteinExistence type="predicted"/>
<feature type="transmembrane region" description="Helical" evidence="1">
    <location>
        <begin position="99"/>
        <end position="124"/>
    </location>
</feature>
<feature type="transmembrane region" description="Helical" evidence="1">
    <location>
        <begin position="28"/>
        <end position="48"/>
    </location>
</feature>
<reference evidence="3 4" key="1">
    <citation type="submission" date="2018-12" db="EMBL/GenBank/DDBJ databases">
        <title>Dyella dinghuensis sp. nov. DHOA06 and Dyella choica sp. nov. 4M-K27, isolated from forest soil.</title>
        <authorList>
            <person name="Qiu L.-H."/>
            <person name="Gao Z.-H."/>
        </authorList>
    </citation>
    <scope>NUCLEOTIDE SEQUENCE [LARGE SCALE GENOMIC DNA]</scope>
    <source>
        <strain evidence="3 4">4M-K27</strain>
    </source>
</reference>
<dbReference type="GO" id="GO:0080120">
    <property type="term" value="P:CAAX-box protein maturation"/>
    <property type="evidence" value="ECO:0007669"/>
    <property type="project" value="UniProtKB-ARBA"/>
</dbReference>
<dbReference type="AlphaFoldDB" id="A0A3S0WVZ8"/>
<evidence type="ECO:0000256" key="1">
    <source>
        <dbReference type="SAM" id="Phobius"/>
    </source>
</evidence>
<dbReference type="Pfam" id="PF02517">
    <property type="entry name" value="Rce1-like"/>
    <property type="match status" value="1"/>
</dbReference>
<dbReference type="InterPro" id="IPR003675">
    <property type="entry name" value="Rce1/LyrA-like_dom"/>
</dbReference>
<keyword evidence="3" id="KW-0645">Protease</keyword>
<accession>A0A3S0WVZ8</accession>
<evidence type="ECO:0000259" key="2">
    <source>
        <dbReference type="Pfam" id="PF02517"/>
    </source>
</evidence>
<dbReference type="EMBL" id="RYYV01000006">
    <property type="protein sequence ID" value="RUL75942.1"/>
    <property type="molecule type" value="Genomic_DNA"/>
</dbReference>
<dbReference type="GO" id="GO:0006508">
    <property type="term" value="P:proteolysis"/>
    <property type="evidence" value="ECO:0007669"/>
    <property type="project" value="UniProtKB-KW"/>
</dbReference>
<comment type="caution">
    <text evidence="3">The sequence shown here is derived from an EMBL/GenBank/DDBJ whole genome shotgun (WGS) entry which is preliminary data.</text>
</comment>
<dbReference type="Proteomes" id="UP000274358">
    <property type="component" value="Unassembled WGS sequence"/>
</dbReference>
<keyword evidence="3" id="KW-0482">Metalloprotease</keyword>